<dbReference type="SUPFAM" id="SSF53474">
    <property type="entry name" value="alpha/beta-Hydrolases"/>
    <property type="match status" value="1"/>
</dbReference>
<feature type="signal peptide" evidence="4">
    <location>
        <begin position="1"/>
        <end position="22"/>
    </location>
</feature>
<evidence type="ECO:0000259" key="5">
    <source>
        <dbReference type="Pfam" id="PF00561"/>
    </source>
</evidence>
<evidence type="ECO:0000313" key="6">
    <source>
        <dbReference type="EMBL" id="RSM35353.1"/>
    </source>
</evidence>
<feature type="chain" id="PRO_5019372610" evidence="4">
    <location>
        <begin position="23"/>
        <end position="467"/>
    </location>
</feature>
<dbReference type="Proteomes" id="UP000286716">
    <property type="component" value="Unassembled WGS sequence"/>
</dbReference>
<dbReference type="Gene3D" id="3.40.50.1820">
    <property type="entry name" value="alpha/beta hydrolase"/>
    <property type="match status" value="1"/>
</dbReference>
<evidence type="ECO:0000256" key="1">
    <source>
        <dbReference type="ARBA" id="ARBA00010088"/>
    </source>
</evidence>
<dbReference type="InterPro" id="IPR029058">
    <property type="entry name" value="AB_hydrolase_fold"/>
</dbReference>
<comment type="caution">
    <text evidence="6">The sequence shown here is derived from an EMBL/GenBank/DDBJ whole genome shotgun (WGS) entry which is preliminary data.</text>
</comment>
<dbReference type="GO" id="GO:0016787">
    <property type="term" value="F:hydrolase activity"/>
    <property type="evidence" value="ECO:0007669"/>
    <property type="project" value="UniProtKB-KW"/>
</dbReference>
<dbReference type="EMBL" id="QHHU01000109">
    <property type="protein sequence ID" value="RSM35353.1"/>
    <property type="molecule type" value="Genomic_DNA"/>
</dbReference>
<accession>A0A428VWX4</accession>
<dbReference type="InterPro" id="IPR000073">
    <property type="entry name" value="AB_hydrolase_1"/>
</dbReference>
<evidence type="ECO:0000256" key="3">
    <source>
        <dbReference type="ARBA" id="ARBA00022801"/>
    </source>
</evidence>
<keyword evidence="3 6" id="KW-0378">Hydrolase</keyword>
<reference evidence="6 7" key="1">
    <citation type="submission" date="2018-05" db="EMBL/GenBank/DDBJ databases">
        <title>Evolution of GPA BGCs.</title>
        <authorList>
            <person name="Waglechner N."/>
            <person name="Wright G.D."/>
        </authorList>
    </citation>
    <scope>NUCLEOTIDE SEQUENCE [LARGE SCALE GENOMIC DNA]</scope>
    <source>
        <strain evidence="6 7">DSM 5908</strain>
    </source>
</reference>
<proteinExistence type="inferred from homology"/>
<feature type="domain" description="AB hydrolase-1" evidence="5">
    <location>
        <begin position="89"/>
        <end position="438"/>
    </location>
</feature>
<sequence length="467" mass="51143">MRVFGAVLVSAFLLAGGTPAVASTSWSPITWAACPDDPDSPEPPDGECGTLRVPLDWDRPWGPALDLAVARHRATDPAHRLGVLMIDGGGPGSSGAEFALASSHVFSPEILARFDIVGLDLRGTGRSAFIECDDTITPPSDEPTDRAEFEALRQYSRQAIADCRARNQPVFDHADTGVNARDMDAVRRALGEDKISFLGVSYGTLLGQQYAERYGDRVRAMVLDSTIDHSVDIRRFMGDRAAAADELFRQFAAWCDRTATCALHGRDVLATWKQALVAADQLPQAHNWLPDRVFSDMYGPDWDDVARVIAETATGQPPMRAQFQYNYRSIRLAVVCQDFDLRIGSFAQYSALRAEELRRSPLMRGRTIGHYEATTCLGAAGPPANPPHRLNISRAPRILLANSRFDPATPYAWAVNIHRQAPANTTLLTYEGSGHGAFSRTPCTRTTVDHYLLTQEAPRHDVSCPAA</sequence>
<evidence type="ECO:0000256" key="2">
    <source>
        <dbReference type="ARBA" id="ARBA00022729"/>
    </source>
</evidence>
<evidence type="ECO:0000313" key="7">
    <source>
        <dbReference type="Proteomes" id="UP000286716"/>
    </source>
</evidence>
<name>A0A428VWX4_AMYBA</name>
<dbReference type="PANTHER" id="PTHR43248:SF29">
    <property type="entry name" value="TRIPEPTIDYL AMINOPEPTIDASE"/>
    <property type="match status" value="1"/>
</dbReference>
<dbReference type="AlphaFoldDB" id="A0A428VWX4"/>
<keyword evidence="2 4" id="KW-0732">Signal</keyword>
<dbReference type="InterPro" id="IPR051601">
    <property type="entry name" value="Serine_prot/Carboxylest_S33"/>
</dbReference>
<dbReference type="OrthoDB" id="4006962at2"/>
<organism evidence="6 7">
    <name type="scientific">Amycolatopsis balhimycina DSM 5908</name>
    <dbReference type="NCBI Taxonomy" id="1081091"/>
    <lineage>
        <taxon>Bacteria</taxon>
        <taxon>Bacillati</taxon>
        <taxon>Actinomycetota</taxon>
        <taxon>Actinomycetes</taxon>
        <taxon>Pseudonocardiales</taxon>
        <taxon>Pseudonocardiaceae</taxon>
        <taxon>Amycolatopsis</taxon>
    </lineage>
</organism>
<keyword evidence="7" id="KW-1185">Reference proteome</keyword>
<gene>
    <name evidence="6" type="ORF">DMA12_44705</name>
</gene>
<comment type="similarity">
    <text evidence="1">Belongs to the peptidase S33 family.</text>
</comment>
<evidence type="ECO:0000256" key="4">
    <source>
        <dbReference type="SAM" id="SignalP"/>
    </source>
</evidence>
<protein>
    <submittedName>
        <fullName evidence="6">Alpha/beta hydrolase</fullName>
    </submittedName>
</protein>
<dbReference type="PANTHER" id="PTHR43248">
    <property type="entry name" value="2-SUCCINYL-6-HYDROXY-2,4-CYCLOHEXADIENE-1-CARBOXYLATE SYNTHASE"/>
    <property type="match status" value="1"/>
</dbReference>
<dbReference type="PROSITE" id="PS51257">
    <property type="entry name" value="PROKAR_LIPOPROTEIN"/>
    <property type="match status" value="1"/>
</dbReference>
<dbReference type="Pfam" id="PF00561">
    <property type="entry name" value="Abhydrolase_1"/>
    <property type="match status" value="1"/>
</dbReference>